<keyword evidence="1" id="KW-0472">Membrane</keyword>
<dbReference type="EMBL" id="CP059734">
    <property type="protein sequence ID" value="WDE09153.1"/>
    <property type="molecule type" value="Genomic_DNA"/>
</dbReference>
<feature type="transmembrane region" description="Helical" evidence="1">
    <location>
        <begin position="12"/>
        <end position="31"/>
    </location>
</feature>
<keyword evidence="1" id="KW-1133">Transmembrane helix</keyword>
<gene>
    <name evidence="2" type="ORF">SG34_030775</name>
</gene>
<name>A0AAE9Z9R8_9GAMM</name>
<evidence type="ECO:0000313" key="2">
    <source>
        <dbReference type="EMBL" id="WDE09153.1"/>
    </source>
</evidence>
<dbReference type="KEGG" id="tvd:SG34_030775"/>
<reference evidence="2 3" key="1">
    <citation type="journal article" date="2015" name="Genome Announc.">
        <title>Draft Genome Sequences of Marine Isolates of Thalassomonas viridans and Thalassomonas actiniarum.</title>
        <authorList>
            <person name="Olonade I."/>
            <person name="van Zyl L.J."/>
            <person name="Trindade M."/>
        </authorList>
    </citation>
    <scope>NUCLEOTIDE SEQUENCE [LARGE SCALE GENOMIC DNA]</scope>
    <source>
        <strain evidence="2 3">XOM25</strain>
    </source>
</reference>
<keyword evidence="3" id="KW-1185">Reference proteome</keyword>
<proteinExistence type="predicted"/>
<keyword evidence="1" id="KW-0812">Transmembrane</keyword>
<dbReference type="RefSeq" id="WP_044841270.1">
    <property type="nucleotide sequence ID" value="NZ_CP059734.1"/>
</dbReference>
<evidence type="ECO:0000313" key="3">
    <source>
        <dbReference type="Proteomes" id="UP000032352"/>
    </source>
</evidence>
<dbReference type="Proteomes" id="UP000032352">
    <property type="component" value="Chromosome pTvir"/>
</dbReference>
<reference evidence="2 3" key="2">
    <citation type="journal article" date="2022" name="Mar. Drugs">
        <title>Bioassay-Guided Fractionation Leads to the Detection of Cholic Acid Generated by the Rare Thalassomonas sp.</title>
        <authorList>
            <person name="Pheiffer F."/>
            <person name="Schneider Y.K."/>
            <person name="Hansen E.H."/>
            <person name="Andersen J.H."/>
            <person name="Isaksson J."/>
            <person name="Busche T."/>
            <person name="R C."/>
            <person name="Kalinowski J."/>
            <person name="Zyl L.V."/>
            <person name="Trindade M."/>
        </authorList>
    </citation>
    <scope>NUCLEOTIDE SEQUENCE [LARGE SCALE GENOMIC DNA]</scope>
    <source>
        <strain evidence="2 3">XOM25</strain>
    </source>
</reference>
<accession>A0AAE9Z9R8</accession>
<evidence type="ECO:0000256" key="1">
    <source>
        <dbReference type="SAM" id="Phobius"/>
    </source>
</evidence>
<sequence>MFNFTDSILINAVIALVLYGLFISLISMLIMKVADRLWPRMDTDELDETEEIKLEIEEEEIESPKNQP</sequence>
<protein>
    <submittedName>
        <fullName evidence="2">Uncharacterized protein</fullName>
    </submittedName>
</protein>
<dbReference type="AlphaFoldDB" id="A0AAE9Z9R8"/>
<organism evidence="2 3">
    <name type="scientific">Thalassomonas viridans</name>
    <dbReference type="NCBI Taxonomy" id="137584"/>
    <lineage>
        <taxon>Bacteria</taxon>
        <taxon>Pseudomonadati</taxon>
        <taxon>Pseudomonadota</taxon>
        <taxon>Gammaproteobacteria</taxon>
        <taxon>Alteromonadales</taxon>
        <taxon>Colwelliaceae</taxon>
        <taxon>Thalassomonas</taxon>
    </lineage>
</organism>